<feature type="signal peptide" evidence="5">
    <location>
        <begin position="1"/>
        <end position="28"/>
    </location>
</feature>
<dbReference type="InterPro" id="IPR005528">
    <property type="entry name" value="ChpA-H"/>
</dbReference>
<dbReference type="RefSeq" id="WP_015796918.1">
    <property type="nucleotide sequence ID" value="NC_013131.1"/>
</dbReference>
<evidence type="ECO:0000256" key="4">
    <source>
        <dbReference type="SAM" id="MobiDB-lite"/>
    </source>
</evidence>
<sequence length="259" mass="24762" precursor="true">MHAFVRKGLLLSAATGTLVMGYAGSAAAQDSATTHGAAADSPGAVSGNVAQLPADVPIQVCGDAGAAGAGLVGARDNDCWTDNATAEADGVAADSPGAISGNVGSIAANVPVQACGLAAGALAADVTAHDNDCVDQGTHALAKGAAADSPGLVSGNVLQLAADAPVQACGDSVGVLAFGVGAKDNHCVNGAPTMAPPPVMPPPPVPCPPPVTNPCPPPPPGQCPPPGAEGWTPSHEDAATATPLASEIPALLMPAPPVD</sequence>
<keyword evidence="5" id="KW-0732">Signal</keyword>
<feature type="domain" description="Chaplin" evidence="6">
    <location>
        <begin position="41"/>
        <end position="81"/>
    </location>
</feature>
<feature type="domain" description="Chaplin" evidence="6">
    <location>
        <begin position="95"/>
        <end position="135"/>
    </location>
</feature>
<dbReference type="Proteomes" id="UP000000851">
    <property type="component" value="Chromosome"/>
</dbReference>
<keyword evidence="1" id="KW-0964">Secreted</keyword>
<dbReference type="Pfam" id="PF03777">
    <property type="entry name" value="ChpA-C"/>
    <property type="match status" value="3"/>
</dbReference>
<dbReference type="EMBL" id="CP001700">
    <property type="protein sequence ID" value="ACU77193.1"/>
    <property type="molecule type" value="Genomic_DNA"/>
</dbReference>
<feature type="compositionally biased region" description="Pro residues" evidence="4">
    <location>
        <begin position="212"/>
        <end position="227"/>
    </location>
</feature>
<gene>
    <name evidence="7" type="ordered locus">Caci_8370</name>
</gene>
<evidence type="ECO:0000313" key="8">
    <source>
        <dbReference type="Proteomes" id="UP000000851"/>
    </source>
</evidence>
<keyword evidence="8" id="KW-1185">Reference proteome</keyword>
<organism evidence="7 8">
    <name type="scientific">Catenulispora acidiphila (strain DSM 44928 / JCM 14897 / NBRC 102108 / NRRL B-24433 / ID139908)</name>
    <dbReference type="NCBI Taxonomy" id="479433"/>
    <lineage>
        <taxon>Bacteria</taxon>
        <taxon>Bacillati</taxon>
        <taxon>Actinomycetota</taxon>
        <taxon>Actinomycetes</taxon>
        <taxon>Catenulisporales</taxon>
        <taxon>Catenulisporaceae</taxon>
        <taxon>Catenulispora</taxon>
    </lineage>
</organism>
<protein>
    <submittedName>
        <fullName evidence="7">Putative secreted protein</fullName>
    </submittedName>
</protein>
<evidence type="ECO:0000256" key="3">
    <source>
        <dbReference type="ARBA" id="ARBA00023087"/>
    </source>
</evidence>
<evidence type="ECO:0000259" key="6">
    <source>
        <dbReference type="PROSITE" id="PS51884"/>
    </source>
</evidence>
<evidence type="ECO:0000313" key="7">
    <source>
        <dbReference type="EMBL" id="ACU77193.1"/>
    </source>
</evidence>
<evidence type="ECO:0000256" key="5">
    <source>
        <dbReference type="SAM" id="SignalP"/>
    </source>
</evidence>
<evidence type="ECO:0000256" key="2">
    <source>
        <dbReference type="ARBA" id="ARBA00022889"/>
    </source>
</evidence>
<dbReference type="GO" id="GO:0007155">
    <property type="term" value="P:cell adhesion"/>
    <property type="evidence" value="ECO:0007669"/>
    <property type="project" value="UniProtKB-KW"/>
</dbReference>
<feature type="region of interest" description="Disordered" evidence="4">
    <location>
        <begin position="212"/>
        <end position="259"/>
    </location>
</feature>
<dbReference type="AlphaFoldDB" id="C7PWT6"/>
<name>C7PWT6_CATAD</name>
<keyword evidence="2" id="KW-0130">Cell adhesion</keyword>
<dbReference type="InParanoid" id="C7PWT6"/>
<proteinExistence type="predicted"/>
<evidence type="ECO:0000256" key="1">
    <source>
        <dbReference type="ARBA" id="ARBA00022512"/>
    </source>
</evidence>
<accession>C7PWT6</accession>
<keyword evidence="3" id="KW-0034">Amyloid</keyword>
<reference evidence="7 8" key="1">
    <citation type="journal article" date="2009" name="Stand. Genomic Sci.">
        <title>Complete genome sequence of Catenulispora acidiphila type strain (ID 139908).</title>
        <authorList>
            <person name="Copeland A."/>
            <person name="Lapidus A."/>
            <person name="Glavina Del Rio T."/>
            <person name="Nolan M."/>
            <person name="Lucas S."/>
            <person name="Chen F."/>
            <person name="Tice H."/>
            <person name="Cheng J.F."/>
            <person name="Bruce D."/>
            <person name="Goodwin L."/>
            <person name="Pitluck S."/>
            <person name="Mikhailova N."/>
            <person name="Pati A."/>
            <person name="Ivanova N."/>
            <person name="Mavromatis K."/>
            <person name="Chen A."/>
            <person name="Palaniappan K."/>
            <person name="Chain P."/>
            <person name="Land M."/>
            <person name="Hauser L."/>
            <person name="Chang Y.J."/>
            <person name="Jeffries C.D."/>
            <person name="Chertkov O."/>
            <person name="Brettin T."/>
            <person name="Detter J.C."/>
            <person name="Han C."/>
            <person name="Ali Z."/>
            <person name="Tindall B.J."/>
            <person name="Goker M."/>
            <person name="Bristow J."/>
            <person name="Eisen J.A."/>
            <person name="Markowitz V."/>
            <person name="Hugenholtz P."/>
            <person name="Kyrpides N.C."/>
            <person name="Klenk H.P."/>
        </authorList>
    </citation>
    <scope>NUCLEOTIDE SEQUENCE [LARGE SCALE GENOMIC DNA]</scope>
    <source>
        <strain evidence="8">DSM 44928 / JCM 14897 / NBRC 102108 / NRRL B-24433 / ID139908</strain>
    </source>
</reference>
<dbReference type="PROSITE" id="PS51884">
    <property type="entry name" value="CHAPLIN"/>
    <property type="match status" value="3"/>
</dbReference>
<dbReference type="KEGG" id="cai:Caci_8370"/>
<feature type="domain" description="Chaplin" evidence="6">
    <location>
        <begin position="149"/>
        <end position="189"/>
    </location>
</feature>
<keyword evidence="1" id="KW-0134">Cell wall</keyword>
<feature type="chain" id="PRO_5002980416" evidence="5">
    <location>
        <begin position="29"/>
        <end position="259"/>
    </location>
</feature>
<dbReference type="HOGENOM" id="CLU_093766_0_0_11"/>